<evidence type="ECO:0000256" key="1">
    <source>
        <dbReference type="ARBA" id="ARBA00022505"/>
    </source>
</evidence>
<gene>
    <name evidence="4" type="ORF">METZ01_LOCUS349885</name>
</gene>
<dbReference type="PANTHER" id="PTHR11908:SF132">
    <property type="entry name" value="ALDEHYDE OXIDASE 1-RELATED"/>
    <property type="match status" value="1"/>
</dbReference>
<accession>A0A382RK95</accession>
<evidence type="ECO:0000256" key="2">
    <source>
        <dbReference type="ARBA" id="ARBA00023002"/>
    </source>
</evidence>
<dbReference type="Pfam" id="PF01315">
    <property type="entry name" value="Ald_Xan_dh_C"/>
    <property type="match status" value="1"/>
</dbReference>
<sequence length="179" mass="18420">MADKMNNSALRFGSDRTGIRSDDVPLLTGVGQFSDDLNIVGQLYAIFVRAPVAHADVQNIDTTLALAIPDVCGVYTGEDLVAANIGAVPAAISLDGVDGKPMLHAPIPVMAHKHIRYVGEPLAIVVAENLGAAQLGADAVVLELGERPAAPTVAAACAKSAPVIHKGAPDNIALNWTDG</sequence>
<dbReference type="Gene3D" id="3.30.365.10">
    <property type="entry name" value="Aldehyde oxidase/xanthine dehydrogenase, molybdopterin binding domain"/>
    <property type="match status" value="2"/>
</dbReference>
<dbReference type="SUPFAM" id="SSF54665">
    <property type="entry name" value="CO dehydrogenase molybdoprotein N-domain-like"/>
    <property type="match status" value="1"/>
</dbReference>
<keyword evidence="2" id="KW-0560">Oxidoreductase</keyword>
<feature type="non-terminal residue" evidence="4">
    <location>
        <position position="179"/>
    </location>
</feature>
<dbReference type="AlphaFoldDB" id="A0A382RK95"/>
<organism evidence="4">
    <name type="scientific">marine metagenome</name>
    <dbReference type="NCBI Taxonomy" id="408172"/>
    <lineage>
        <taxon>unclassified sequences</taxon>
        <taxon>metagenomes</taxon>
        <taxon>ecological metagenomes</taxon>
    </lineage>
</organism>
<evidence type="ECO:0000259" key="3">
    <source>
        <dbReference type="SMART" id="SM01008"/>
    </source>
</evidence>
<proteinExistence type="predicted"/>
<dbReference type="Gene3D" id="3.90.1170.50">
    <property type="entry name" value="Aldehyde oxidase/xanthine dehydrogenase, a/b hammerhead"/>
    <property type="match status" value="1"/>
</dbReference>
<evidence type="ECO:0000313" key="4">
    <source>
        <dbReference type="EMBL" id="SVC97031.1"/>
    </source>
</evidence>
<dbReference type="GO" id="GO:0016491">
    <property type="term" value="F:oxidoreductase activity"/>
    <property type="evidence" value="ECO:0007669"/>
    <property type="project" value="UniProtKB-KW"/>
</dbReference>
<protein>
    <recommendedName>
        <fullName evidence="3">Aldehyde oxidase/xanthine dehydrogenase a/b hammerhead domain-containing protein</fullName>
    </recommendedName>
</protein>
<dbReference type="GO" id="GO:0005506">
    <property type="term" value="F:iron ion binding"/>
    <property type="evidence" value="ECO:0007669"/>
    <property type="project" value="InterPro"/>
</dbReference>
<dbReference type="EMBL" id="UINC01121690">
    <property type="protein sequence ID" value="SVC97031.1"/>
    <property type="molecule type" value="Genomic_DNA"/>
</dbReference>
<dbReference type="InterPro" id="IPR036856">
    <property type="entry name" value="Ald_Oxase/Xan_DH_a/b_sf"/>
</dbReference>
<reference evidence="4" key="1">
    <citation type="submission" date="2018-05" db="EMBL/GenBank/DDBJ databases">
        <authorList>
            <person name="Lanie J.A."/>
            <person name="Ng W.-L."/>
            <person name="Kazmierczak K.M."/>
            <person name="Andrzejewski T.M."/>
            <person name="Davidsen T.M."/>
            <person name="Wayne K.J."/>
            <person name="Tettelin H."/>
            <person name="Glass J.I."/>
            <person name="Rusch D."/>
            <person name="Podicherti R."/>
            <person name="Tsui H.-C.T."/>
            <person name="Winkler M.E."/>
        </authorList>
    </citation>
    <scope>NUCLEOTIDE SEQUENCE</scope>
</reference>
<name>A0A382RK95_9ZZZZ</name>
<dbReference type="InterPro" id="IPR000674">
    <property type="entry name" value="Ald_Oxase/Xan_DH_a/b"/>
</dbReference>
<feature type="domain" description="Aldehyde oxidase/xanthine dehydrogenase a/b hammerhead" evidence="3">
    <location>
        <begin position="28"/>
        <end position="148"/>
    </location>
</feature>
<dbReference type="PANTHER" id="PTHR11908">
    <property type="entry name" value="XANTHINE DEHYDROGENASE"/>
    <property type="match status" value="1"/>
</dbReference>
<keyword evidence="1" id="KW-0500">Molybdenum</keyword>
<dbReference type="InterPro" id="IPR016208">
    <property type="entry name" value="Ald_Oxase/xanthine_DH-like"/>
</dbReference>
<dbReference type="SMART" id="SM01008">
    <property type="entry name" value="Ald_Xan_dh_C"/>
    <property type="match status" value="1"/>
</dbReference>